<dbReference type="EMBL" id="WKLP01000037">
    <property type="protein sequence ID" value="MRY13893.1"/>
    <property type="molecule type" value="Genomic_DNA"/>
</dbReference>
<evidence type="ECO:0000256" key="2">
    <source>
        <dbReference type="ARBA" id="ARBA00023067"/>
    </source>
</evidence>
<gene>
    <name evidence="5" type="ORF">GKE01_20885</name>
</gene>
<dbReference type="AlphaFoldDB" id="A0A6G1ZIU8"/>
<comment type="caution">
    <text evidence="5">The sequence shown here is derived from an EMBL/GenBank/DDBJ whole genome shotgun (WGS) entry which is preliminary data.</text>
</comment>
<keyword evidence="2" id="KW-0226">DNA condensation</keyword>
<evidence type="ECO:0000256" key="4">
    <source>
        <dbReference type="RuleBase" id="RU003939"/>
    </source>
</evidence>
<comment type="similarity">
    <text evidence="1 4">Belongs to the bacterial histone-like protein family.</text>
</comment>
<dbReference type="GO" id="GO:0003677">
    <property type="term" value="F:DNA binding"/>
    <property type="evidence" value="ECO:0007669"/>
    <property type="project" value="UniProtKB-KW"/>
</dbReference>
<dbReference type="SMART" id="SM00411">
    <property type="entry name" value="BHL"/>
    <property type="match status" value="1"/>
</dbReference>
<dbReference type="GO" id="GO:0030261">
    <property type="term" value="P:chromosome condensation"/>
    <property type="evidence" value="ECO:0007669"/>
    <property type="project" value="UniProtKB-KW"/>
</dbReference>
<dbReference type="InterPro" id="IPR020816">
    <property type="entry name" value="Histone-like_DNA-bd_CS"/>
</dbReference>
<evidence type="ECO:0000313" key="5">
    <source>
        <dbReference type="EMBL" id="MRY13893.1"/>
    </source>
</evidence>
<reference evidence="5" key="1">
    <citation type="journal article" date="2019" name="Nat. Med.">
        <title>A library of human gut bacterial isolates paired with longitudinal multiomics data enables mechanistic microbiome research.</title>
        <authorList>
            <person name="Poyet M."/>
            <person name="Groussin M."/>
            <person name="Gibbons S.M."/>
            <person name="Avila-Pacheco J."/>
            <person name="Jiang X."/>
            <person name="Kearney S.M."/>
            <person name="Perrotta A.R."/>
            <person name="Berdy B."/>
            <person name="Zhao S."/>
            <person name="Lieberman T.D."/>
            <person name="Swanson P.K."/>
            <person name="Smith M."/>
            <person name="Roesemann S."/>
            <person name="Alexander J.E."/>
            <person name="Rich S.A."/>
            <person name="Livny J."/>
            <person name="Vlamakis H."/>
            <person name="Clish C."/>
            <person name="Bullock K."/>
            <person name="Deik A."/>
            <person name="Scott J."/>
            <person name="Pierce K.A."/>
            <person name="Xavier R.J."/>
            <person name="Alm E.J."/>
        </authorList>
    </citation>
    <scope>NUCLEOTIDE SEQUENCE</scope>
    <source>
        <strain evidence="5">BIOML-A4</strain>
    </source>
</reference>
<dbReference type="PRINTS" id="PR01727">
    <property type="entry name" value="DNABINDINGHU"/>
</dbReference>
<evidence type="ECO:0000256" key="1">
    <source>
        <dbReference type="ARBA" id="ARBA00010529"/>
    </source>
</evidence>
<dbReference type="PANTHER" id="PTHR33175:SF3">
    <property type="entry name" value="DNA-BINDING PROTEIN HU-BETA"/>
    <property type="match status" value="1"/>
</dbReference>
<name>A0A6G1ZIU8_9BACT</name>
<protein>
    <submittedName>
        <fullName evidence="5">HU family DNA-binding protein</fullName>
    </submittedName>
</protein>
<dbReference type="PANTHER" id="PTHR33175">
    <property type="entry name" value="DNA-BINDING PROTEIN HU"/>
    <property type="match status" value="1"/>
</dbReference>
<dbReference type="GO" id="GO:0030527">
    <property type="term" value="F:structural constituent of chromatin"/>
    <property type="evidence" value="ECO:0007669"/>
    <property type="project" value="InterPro"/>
</dbReference>
<dbReference type="SUPFAM" id="SSF47729">
    <property type="entry name" value="IHF-like DNA-binding proteins"/>
    <property type="match status" value="1"/>
</dbReference>
<dbReference type="CDD" id="cd13832">
    <property type="entry name" value="IHF"/>
    <property type="match status" value="1"/>
</dbReference>
<proteinExistence type="inferred from homology"/>
<accession>A0A6G1ZIU8</accession>
<evidence type="ECO:0000256" key="3">
    <source>
        <dbReference type="ARBA" id="ARBA00023125"/>
    </source>
</evidence>
<keyword evidence="3 5" id="KW-0238">DNA-binding</keyword>
<dbReference type="InterPro" id="IPR000119">
    <property type="entry name" value="Hist_DNA-bd"/>
</dbReference>
<dbReference type="PROSITE" id="PS00045">
    <property type="entry name" value="HISTONE_LIKE"/>
    <property type="match status" value="1"/>
</dbReference>
<dbReference type="GO" id="GO:0005829">
    <property type="term" value="C:cytosol"/>
    <property type="evidence" value="ECO:0007669"/>
    <property type="project" value="TreeGrafter"/>
</dbReference>
<dbReference type="Pfam" id="PF00216">
    <property type="entry name" value="Bac_DNA_binding"/>
    <property type="match status" value="1"/>
</dbReference>
<dbReference type="Gene3D" id="4.10.520.10">
    <property type="entry name" value="IHF-like DNA-binding proteins"/>
    <property type="match status" value="1"/>
</dbReference>
<sequence>MNKIELARAIQEACGCTQTEAAGLLNTVIDVFTEQLSNGNSINLQGFGTLKPWHQTLRDGRNPKTGVPVTIPPRISVKFRPGKFLLEALNKSE</sequence>
<dbReference type="RefSeq" id="WP_010802769.1">
    <property type="nucleotide sequence ID" value="NZ_CAJSYT010000029.1"/>
</dbReference>
<dbReference type="InterPro" id="IPR010992">
    <property type="entry name" value="IHF-like_DNA-bd_dom_sf"/>
</dbReference>
<organism evidence="5">
    <name type="scientific">Parabacteroides goldsteinii</name>
    <dbReference type="NCBI Taxonomy" id="328812"/>
    <lineage>
        <taxon>Bacteria</taxon>
        <taxon>Pseudomonadati</taxon>
        <taxon>Bacteroidota</taxon>
        <taxon>Bacteroidia</taxon>
        <taxon>Bacteroidales</taxon>
        <taxon>Tannerellaceae</taxon>
        <taxon>Parabacteroides</taxon>
    </lineage>
</organism>